<proteinExistence type="predicted"/>
<reference evidence="3" key="1">
    <citation type="submission" date="2019-10" db="EMBL/GenBank/DDBJ databases">
        <title>Complete Genome Sequence of Bradyrhizobium betae type strain PL7HG1T.</title>
        <authorList>
            <person name="Bromfield E.S.P."/>
            <person name="Cloutier S."/>
        </authorList>
    </citation>
    <scope>NUCLEOTIDE SEQUENCE [LARGE SCALE GENOMIC DNA]</scope>
    <source>
        <strain evidence="3">PL7HG1</strain>
    </source>
</reference>
<dbReference type="GO" id="GO:0005524">
    <property type="term" value="F:ATP binding"/>
    <property type="evidence" value="ECO:0007669"/>
    <property type="project" value="UniProtKB-KW"/>
</dbReference>
<sequence length="331" mass="37172">MSDLENILNSPLVLSKLDDIRGIFVRHTKAEEAREMVLLSLAFAKRLRENSSTYLIGWSRCGKSEIVKRMLTERTGKPVSKEKIQLLQGNGKRYLYVDLMGGSTPRILARKINFKIFNDRLSLRLGEEEGTDALIANLNDNEVDAVFLDEAQNLAEDGVKKLARFILAFENSCNAPLFVVGPPVLTKMMVKADAMGQRSGGMKILSPFGFANDAQREEHAAFVAAFSDELPFESNWFKENEDDHHMLRATFFAQRGRPGRHSLLVEAAVPHAFMRTGGVEPKELTKEDIAAGFDRVFLSQEIMQGRNPFRGEDYSRLPSFPLSVELEATTE</sequence>
<dbReference type="GO" id="GO:0016887">
    <property type="term" value="F:ATP hydrolysis activity"/>
    <property type="evidence" value="ECO:0007669"/>
    <property type="project" value="InterPro"/>
</dbReference>
<feature type="domain" description="ORC1/DEAH AAA+ ATPase" evidence="1">
    <location>
        <begin position="49"/>
        <end position="189"/>
    </location>
</feature>
<dbReference type="OrthoDB" id="8263485at2"/>
<dbReference type="InterPro" id="IPR027417">
    <property type="entry name" value="P-loop_NTPase"/>
</dbReference>
<accession>A0A5P6PEZ7</accession>
<dbReference type="EMBL" id="CP044543">
    <property type="protein sequence ID" value="QFI76841.1"/>
    <property type="molecule type" value="Genomic_DNA"/>
</dbReference>
<dbReference type="SUPFAM" id="SSF52540">
    <property type="entry name" value="P-loop containing nucleoside triphosphate hydrolases"/>
    <property type="match status" value="1"/>
</dbReference>
<keyword evidence="2" id="KW-0067">ATP-binding</keyword>
<name>A0A5P6PEZ7_9BRAD</name>
<dbReference type="KEGG" id="bbet:F8237_33245"/>
<evidence type="ECO:0000313" key="2">
    <source>
        <dbReference type="EMBL" id="QFI76841.1"/>
    </source>
</evidence>
<protein>
    <submittedName>
        <fullName evidence="2">ATP-binding protein</fullName>
    </submittedName>
</protein>
<dbReference type="RefSeq" id="WP_028136467.1">
    <property type="nucleotide sequence ID" value="NZ_CP044543.1"/>
</dbReference>
<dbReference type="Gene3D" id="3.40.50.300">
    <property type="entry name" value="P-loop containing nucleotide triphosphate hydrolases"/>
    <property type="match status" value="1"/>
</dbReference>
<gene>
    <name evidence="2" type="ORF">F8237_33245</name>
</gene>
<evidence type="ECO:0000259" key="1">
    <source>
        <dbReference type="Pfam" id="PF13401"/>
    </source>
</evidence>
<keyword evidence="2" id="KW-0547">Nucleotide-binding</keyword>
<dbReference type="Proteomes" id="UP000325641">
    <property type="component" value="Chromosome"/>
</dbReference>
<organism evidence="2 3">
    <name type="scientific">Bradyrhizobium betae</name>
    <dbReference type="NCBI Taxonomy" id="244734"/>
    <lineage>
        <taxon>Bacteria</taxon>
        <taxon>Pseudomonadati</taxon>
        <taxon>Pseudomonadota</taxon>
        <taxon>Alphaproteobacteria</taxon>
        <taxon>Hyphomicrobiales</taxon>
        <taxon>Nitrobacteraceae</taxon>
        <taxon>Bradyrhizobium</taxon>
    </lineage>
</organism>
<dbReference type="InterPro" id="IPR049945">
    <property type="entry name" value="AAA_22"/>
</dbReference>
<dbReference type="Pfam" id="PF13401">
    <property type="entry name" value="AAA_22"/>
    <property type="match status" value="1"/>
</dbReference>
<dbReference type="AlphaFoldDB" id="A0A5P6PEZ7"/>
<evidence type="ECO:0000313" key="3">
    <source>
        <dbReference type="Proteomes" id="UP000325641"/>
    </source>
</evidence>